<dbReference type="AlphaFoldDB" id="A0A0K2SYR1"/>
<dbReference type="EMBL" id="HACA01001512">
    <property type="protein sequence ID" value="CDW18873.1"/>
    <property type="molecule type" value="Transcribed_RNA"/>
</dbReference>
<reference evidence="1" key="1">
    <citation type="submission" date="2014-05" db="EMBL/GenBank/DDBJ databases">
        <authorList>
            <person name="Chronopoulou M."/>
        </authorList>
    </citation>
    <scope>NUCLEOTIDE SEQUENCE</scope>
    <source>
        <tissue evidence="1">Whole organism</tissue>
    </source>
</reference>
<proteinExistence type="predicted"/>
<accession>A0A0K2SYR1</accession>
<protein>
    <submittedName>
        <fullName evidence="1">Uncharacterized protein</fullName>
    </submittedName>
</protein>
<sequence length="81" mass="9604">MNILKASNSSLFFFFYVKNEGHKWVLKHLDSNELRRSSTSWLKFKDRIKNGHLVFLSKAWLKRKKSLTRVISSALLDYEPC</sequence>
<name>A0A0K2SYR1_LEPSM</name>
<evidence type="ECO:0000313" key="1">
    <source>
        <dbReference type="EMBL" id="CDW18873.1"/>
    </source>
</evidence>
<organism evidence="1">
    <name type="scientific">Lepeophtheirus salmonis</name>
    <name type="common">Salmon louse</name>
    <name type="synonym">Caligus salmonis</name>
    <dbReference type="NCBI Taxonomy" id="72036"/>
    <lineage>
        <taxon>Eukaryota</taxon>
        <taxon>Metazoa</taxon>
        <taxon>Ecdysozoa</taxon>
        <taxon>Arthropoda</taxon>
        <taxon>Crustacea</taxon>
        <taxon>Multicrustacea</taxon>
        <taxon>Hexanauplia</taxon>
        <taxon>Copepoda</taxon>
        <taxon>Siphonostomatoida</taxon>
        <taxon>Caligidae</taxon>
        <taxon>Lepeophtheirus</taxon>
    </lineage>
</organism>